<reference evidence="2" key="1">
    <citation type="submission" date="2021-06" db="EMBL/GenBank/DDBJ databases">
        <authorList>
            <person name="Hodson N. C."/>
            <person name="Mongue J. A."/>
            <person name="Jaron S. K."/>
        </authorList>
    </citation>
    <scope>NUCLEOTIDE SEQUENCE</scope>
</reference>
<organism evidence="2 3">
    <name type="scientific">Allacma fusca</name>
    <dbReference type="NCBI Taxonomy" id="39272"/>
    <lineage>
        <taxon>Eukaryota</taxon>
        <taxon>Metazoa</taxon>
        <taxon>Ecdysozoa</taxon>
        <taxon>Arthropoda</taxon>
        <taxon>Hexapoda</taxon>
        <taxon>Collembola</taxon>
        <taxon>Symphypleona</taxon>
        <taxon>Sminthuridae</taxon>
        <taxon>Allacma</taxon>
    </lineage>
</organism>
<keyword evidence="1" id="KW-0812">Transmembrane</keyword>
<feature type="non-terminal residue" evidence="2">
    <location>
        <position position="1"/>
    </location>
</feature>
<proteinExistence type="predicted"/>
<keyword evidence="1" id="KW-1133">Transmembrane helix</keyword>
<feature type="transmembrane region" description="Helical" evidence="1">
    <location>
        <begin position="12"/>
        <end position="28"/>
    </location>
</feature>
<dbReference type="Proteomes" id="UP000708208">
    <property type="component" value="Unassembled WGS sequence"/>
</dbReference>
<accession>A0A8J2LDX3</accession>
<protein>
    <submittedName>
        <fullName evidence="2">Uncharacterized protein</fullName>
    </submittedName>
</protein>
<keyword evidence="1" id="KW-0472">Membrane</keyword>
<keyword evidence="3" id="KW-1185">Reference proteome</keyword>
<name>A0A8J2LDX3_9HEXA</name>
<evidence type="ECO:0000313" key="2">
    <source>
        <dbReference type="EMBL" id="CAG7830062.1"/>
    </source>
</evidence>
<dbReference type="EMBL" id="CAJVCH010554069">
    <property type="protein sequence ID" value="CAG7830062.1"/>
    <property type="molecule type" value="Genomic_DNA"/>
</dbReference>
<gene>
    <name evidence="2" type="ORF">AFUS01_LOCUS39889</name>
</gene>
<dbReference type="AlphaFoldDB" id="A0A8J2LDX3"/>
<comment type="caution">
    <text evidence="2">The sequence shown here is derived from an EMBL/GenBank/DDBJ whole genome shotgun (WGS) entry which is preliminary data.</text>
</comment>
<evidence type="ECO:0000256" key="1">
    <source>
        <dbReference type="SAM" id="Phobius"/>
    </source>
</evidence>
<sequence>MIVPATPTRKTALLALGYTVTVMIRSFHGL</sequence>
<evidence type="ECO:0000313" key="3">
    <source>
        <dbReference type="Proteomes" id="UP000708208"/>
    </source>
</evidence>